<gene>
    <name evidence="5" type="ORF">NMQ00_09020</name>
</gene>
<dbReference type="Pfam" id="PF03449">
    <property type="entry name" value="GreA_GreB_N"/>
    <property type="match status" value="1"/>
</dbReference>
<dbReference type="Proteomes" id="UP001060325">
    <property type="component" value="Chromosome"/>
</dbReference>
<keyword evidence="5" id="KW-0648">Protein biosynthesis</keyword>
<dbReference type="EMBL" id="CP101462">
    <property type="protein sequence ID" value="UTT41704.1"/>
    <property type="molecule type" value="Genomic_DNA"/>
</dbReference>
<dbReference type="Gene3D" id="3.10.50.30">
    <property type="entry name" value="Transcription elongation factor, GreA/GreB, C-terminal domain"/>
    <property type="match status" value="1"/>
</dbReference>
<dbReference type="InterPro" id="IPR023459">
    <property type="entry name" value="Tscrpt_elong_fac_GreA/B_fam"/>
</dbReference>
<dbReference type="InterPro" id="IPR036953">
    <property type="entry name" value="GreA/GreB_C_sf"/>
</dbReference>
<evidence type="ECO:0000256" key="1">
    <source>
        <dbReference type="ARBA" id="ARBA00023015"/>
    </source>
</evidence>
<feature type="domain" description="Transcription elongation factor GreA/GreB N-terminal" evidence="4">
    <location>
        <begin position="5"/>
        <end position="74"/>
    </location>
</feature>
<protein>
    <submittedName>
        <fullName evidence="5">Transcription elongation factor GreA</fullName>
    </submittedName>
</protein>
<sequence>MPKPQLTKAGRLRLIEQLETLRIEGRREALERVKAARKFCDFREDVTYFEAVREQERIETKIIELERTLADAVIVEQEALAGDVGFGDTVTLRELPDGETETYQIVGELEADFANGTISATSPLGSGLMGGAVGQTVSIASPGGTLTFEIVRIER</sequence>
<organism evidence="5 6">
    <name type="scientific">Exiguobacterium aurantiacum</name>
    <dbReference type="NCBI Taxonomy" id="33987"/>
    <lineage>
        <taxon>Bacteria</taxon>
        <taxon>Bacillati</taxon>
        <taxon>Bacillota</taxon>
        <taxon>Bacilli</taxon>
        <taxon>Bacillales</taxon>
        <taxon>Bacillales Family XII. Incertae Sedis</taxon>
        <taxon>Exiguobacterium</taxon>
    </lineage>
</organism>
<keyword evidence="2" id="KW-0804">Transcription</keyword>
<reference evidence="5" key="1">
    <citation type="submission" date="2022-07" db="EMBL/GenBank/DDBJ databases">
        <title>Complete genome of CX2.</title>
        <authorList>
            <person name="Cao G."/>
        </authorList>
    </citation>
    <scope>NUCLEOTIDE SEQUENCE</scope>
    <source>
        <strain evidence="5">CX2</strain>
    </source>
</reference>
<dbReference type="RefSeq" id="WP_255176440.1">
    <property type="nucleotide sequence ID" value="NZ_CP101462.1"/>
</dbReference>
<dbReference type="GO" id="GO:0003746">
    <property type="term" value="F:translation elongation factor activity"/>
    <property type="evidence" value="ECO:0007669"/>
    <property type="project" value="UniProtKB-KW"/>
</dbReference>
<dbReference type="InterPro" id="IPR022691">
    <property type="entry name" value="Tscrpt_elong_fac_GreA/B_N"/>
</dbReference>
<evidence type="ECO:0000256" key="2">
    <source>
        <dbReference type="ARBA" id="ARBA00023163"/>
    </source>
</evidence>
<dbReference type="PANTHER" id="PTHR30437:SF4">
    <property type="entry name" value="TRANSCRIPTION ELONGATION FACTOR GREA"/>
    <property type="match status" value="1"/>
</dbReference>
<dbReference type="Gene3D" id="1.10.287.180">
    <property type="entry name" value="Transcription elongation factor, GreA/GreB, N-terminal domain"/>
    <property type="match status" value="1"/>
</dbReference>
<dbReference type="SUPFAM" id="SSF54534">
    <property type="entry name" value="FKBP-like"/>
    <property type="match status" value="1"/>
</dbReference>
<dbReference type="InterPro" id="IPR001437">
    <property type="entry name" value="Tscrpt_elong_fac_GreA/B_C"/>
</dbReference>
<dbReference type="PIRSF" id="PIRSF006092">
    <property type="entry name" value="GreA_GreB"/>
    <property type="match status" value="1"/>
</dbReference>
<keyword evidence="1" id="KW-0805">Transcription regulation</keyword>
<evidence type="ECO:0000259" key="4">
    <source>
        <dbReference type="Pfam" id="PF03449"/>
    </source>
</evidence>
<name>A0ABY5FJV8_9BACL</name>
<dbReference type="InterPro" id="IPR036805">
    <property type="entry name" value="Tscrpt_elong_fac_GreA/B_N_sf"/>
</dbReference>
<dbReference type="Pfam" id="PF01272">
    <property type="entry name" value="GreA_GreB"/>
    <property type="match status" value="1"/>
</dbReference>
<dbReference type="SUPFAM" id="SSF46557">
    <property type="entry name" value="GreA transcript cleavage protein, N-terminal domain"/>
    <property type="match status" value="1"/>
</dbReference>
<evidence type="ECO:0000313" key="5">
    <source>
        <dbReference type="EMBL" id="UTT41704.1"/>
    </source>
</evidence>
<dbReference type="PANTHER" id="PTHR30437">
    <property type="entry name" value="TRANSCRIPTION ELONGATION FACTOR GREA"/>
    <property type="match status" value="1"/>
</dbReference>
<keyword evidence="6" id="KW-1185">Reference proteome</keyword>
<proteinExistence type="predicted"/>
<evidence type="ECO:0000259" key="3">
    <source>
        <dbReference type="Pfam" id="PF01272"/>
    </source>
</evidence>
<evidence type="ECO:0000313" key="6">
    <source>
        <dbReference type="Proteomes" id="UP001060325"/>
    </source>
</evidence>
<feature type="domain" description="Transcription elongation factor GreA/GreB C-terminal" evidence="3">
    <location>
        <begin position="82"/>
        <end position="154"/>
    </location>
</feature>
<keyword evidence="5" id="KW-0251">Elongation factor</keyword>
<accession>A0ABY5FJV8</accession>